<keyword evidence="3" id="KW-1185">Reference proteome</keyword>
<gene>
    <name evidence="2" type="ORF">CTI12_AA608590</name>
</gene>
<evidence type="ECO:0000313" key="2">
    <source>
        <dbReference type="EMBL" id="PWA35537.1"/>
    </source>
</evidence>
<comment type="caution">
    <text evidence="2">The sequence shown here is derived from an EMBL/GenBank/DDBJ whole genome shotgun (WGS) entry which is preliminary data.</text>
</comment>
<dbReference type="Proteomes" id="UP000245207">
    <property type="component" value="Unassembled WGS sequence"/>
</dbReference>
<dbReference type="AlphaFoldDB" id="A0A2U1KFH6"/>
<evidence type="ECO:0000256" key="1">
    <source>
        <dbReference type="SAM" id="MobiDB-lite"/>
    </source>
</evidence>
<feature type="region of interest" description="Disordered" evidence="1">
    <location>
        <begin position="45"/>
        <end position="89"/>
    </location>
</feature>
<sequence>MSFTVAKVLYLMNGKSKLQGINRHVDGIRFQKPKVLYCYRPFTKPKNGGASTSKPSVQSNTGSLMVNVGSTCNEPTTDPTSGTAPPRDDQVINNNWVDDMNLVDLKNSFDVLKEQDSVLEPVIGITCTPEFISCSSKLLLQRL</sequence>
<accession>A0A2U1KFH6</accession>
<proteinExistence type="predicted"/>
<reference evidence="2 3" key="1">
    <citation type="journal article" date="2018" name="Mol. Plant">
        <title>The genome of Artemisia annua provides insight into the evolution of Asteraceae family and artemisinin biosynthesis.</title>
        <authorList>
            <person name="Shen Q."/>
            <person name="Zhang L."/>
            <person name="Liao Z."/>
            <person name="Wang S."/>
            <person name="Yan T."/>
            <person name="Shi P."/>
            <person name="Liu M."/>
            <person name="Fu X."/>
            <person name="Pan Q."/>
            <person name="Wang Y."/>
            <person name="Lv Z."/>
            <person name="Lu X."/>
            <person name="Zhang F."/>
            <person name="Jiang W."/>
            <person name="Ma Y."/>
            <person name="Chen M."/>
            <person name="Hao X."/>
            <person name="Li L."/>
            <person name="Tang Y."/>
            <person name="Lv G."/>
            <person name="Zhou Y."/>
            <person name="Sun X."/>
            <person name="Brodelius P.E."/>
            <person name="Rose J.K.C."/>
            <person name="Tang K."/>
        </authorList>
    </citation>
    <scope>NUCLEOTIDE SEQUENCE [LARGE SCALE GENOMIC DNA]</scope>
    <source>
        <strain evidence="3">cv. Huhao1</strain>
        <tissue evidence="2">Leaf</tissue>
    </source>
</reference>
<protein>
    <submittedName>
        <fullName evidence="2">Uncharacterized protein</fullName>
    </submittedName>
</protein>
<dbReference type="EMBL" id="PKPP01019854">
    <property type="protein sequence ID" value="PWA35537.1"/>
    <property type="molecule type" value="Genomic_DNA"/>
</dbReference>
<name>A0A2U1KFH6_ARTAN</name>
<organism evidence="2 3">
    <name type="scientific">Artemisia annua</name>
    <name type="common">Sweet wormwood</name>
    <dbReference type="NCBI Taxonomy" id="35608"/>
    <lineage>
        <taxon>Eukaryota</taxon>
        <taxon>Viridiplantae</taxon>
        <taxon>Streptophyta</taxon>
        <taxon>Embryophyta</taxon>
        <taxon>Tracheophyta</taxon>
        <taxon>Spermatophyta</taxon>
        <taxon>Magnoliopsida</taxon>
        <taxon>eudicotyledons</taxon>
        <taxon>Gunneridae</taxon>
        <taxon>Pentapetalae</taxon>
        <taxon>asterids</taxon>
        <taxon>campanulids</taxon>
        <taxon>Asterales</taxon>
        <taxon>Asteraceae</taxon>
        <taxon>Asteroideae</taxon>
        <taxon>Anthemideae</taxon>
        <taxon>Artemisiinae</taxon>
        <taxon>Artemisia</taxon>
    </lineage>
</organism>
<evidence type="ECO:0000313" key="3">
    <source>
        <dbReference type="Proteomes" id="UP000245207"/>
    </source>
</evidence>
<feature type="compositionally biased region" description="Polar residues" evidence="1">
    <location>
        <begin position="49"/>
        <end position="83"/>
    </location>
</feature>